<evidence type="ECO:0000313" key="4">
    <source>
        <dbReference type="Proteomes" id="UP000318478"/>
    </source>
</evidence>
<organism evidence="3 4">
    <name type="scientific">Posidoniimonas polymericola</name>
    <dbReference type="NCBI Taxonomy" id="2528002"/>
    <lineage>
        <taxon>Bacteria</taxon>
        <taxon>Pseudomonadati</taxon>
        <taxon>Planctomycetota</taxon>
        <taxon>Planctomycetia</taxon>
        <taxon>Pirellulales</taxon>
        <taxon>Lacipirellulaceae</taxon>
        <taxon>Posidoniimonas</taxon>
    </lineage>
</organism>
<feature type="coiled-coil region" evidence="1">
    <location>
        <begin position="276"/>
        <end position="310"/>
    </location>
</feature>
<name>A0A5C5YSQ9_9BACT</name>
<keyword evidence="1" id="KW-0175">Coiled coil</keyword>
<reference evidence="3 4" key="1">
    <citation type="submission" date="2019-02" db="EMBL/GenBank/DDBJ databases">
        <title>Deep-cultivation of Planctomycetes and their phenomic and genomic characterization uncovers novel biology.</title>
        <authorList>
            <person name="Wiegand S."/>
            <person name="Jogler M."/>
            <person name="Boedeker C."/>
            <person name="Pinto D."/>
            <person name="Vollmers J."/>
            <person name="Rivas-Marin E."/>
            <person name="Kohn T."/>
            <person name="Peeters S.H."/>
            <person name="Heuer A."/>
            <person name="Rast P."/>
            <person name="Oberbeckmann S."/>
            <person name="Bunk B."/>
            <person name="Jeske O."/>
            <person name="Meyerdierks A."/>
            <person name="Storesund J.E."/>
            <person name="Kallscheuer N."/>
            <person name="Luecker S."/>
            <person name="Lage O.M."/>
            <person name="Pohl T."/>
            <person name="Merkel B.J."/>
            <person name="Hornburger P."/>
            <person name="Mueller R.-W."/>
            <person name="Bruemmer F."/>
            <person name="Labrenz M."/>
            <person name="Spormann A.M."/>
            <person name="Op Den Camp H."/>
            <person name="Overmann J."/>
            <person name="Amann R."/>
            <person name="Jetten M.S.M."/>
            <person name="Mascher T."/>
            <person name="Medema M.H."/>
            <person name="Devos D.P."/>
            <person name="Kaster A.-K."/>
            <person name="Ovreas L."/>
            <person name="Rohde M."/>
            <person name="Galperin M.Y."/>
            <person name="Jogler C."/>
        </authorList>
    </citation>
    <scope>NUCLEOTIDE SEQUENCE [LARGE SCALE GENOMIC DNA]</scope>
    <source>
        <strain evidence="3 4">Pla123a</strain>
    </source>
</reference>
<dbReference type="Proteomes" id="UP000318478">
    <property type="component" value="Unassembled WGS sequence"/>
</dbReference>
<dbReference type="AlphaFoldDB" id="A0A5C5YSQ9"/>
<feature type="coiled-coil region" evidence="1">
    <location>
        <begin position="103"/>
        <end position="168"/>
    </location>
</feature>
<feature type="region of interest" description="Disordered" evidence="2">
    <location>
        <begin position="471"/>
        <end position="508"/>
    </location>
</feature>
<evidence type="ECO:0000256" key="2">
    <source>
        <dbReference type="SAM" id="MobiDB-lite"/>
    </source>
</evidence>
<accession>A0A5C5YSQ9</accession>
<gene>
    <name evidence="3" type="ORF">Pla123a_17880</name>
</gene>
<evidence type="ECO:0008006" key="5">
    <source>
        <dbReference type="Google" id="ProtNLM"/>
    </source>
</evidence>
<proteinExistence type="predicted"/>
<comment type="caution">
    <text evidence="3">The sequence shown here is derived from an EMBL/GenBank/DDBJ whole genome shotgun (WGS) entry which is preliminary data.</text>
</comment>
<dbReference type="OrthoDB" id="274366at2"/>
<dbReference type="RefSeq" id="WP_146585973.1">
    <property type="nucleotide sequence ID" value="NZ_SJPO01000003.1"/>
</dbReference>
<evidence type="ECO:0000256" key="1">
    <source>
        <dbReference type="SAM" id="Coils"/>
    </source>
</evidence>
<sequence length="508" mass="57601">MVVDGIRGSDVLNLIRQTHSAAGAEVQSARNHLDELERATRDGVKRRGETIVRLARHYLPDISNDSIGQSFAGVRDDLRQVLDDKNRREQLLRTQWDQAIDRRAQLEVQLDEATVELNGCVERREELEQQLADILATDQAFAAASDKAMAAEAELARNEQRVAESRQEASDKLPAYQRSRLFQYLLERGFGTSGYKPRGLTRRLDKWVARLVDFENSKRSYNFLRATPELMAAEVDRRRTEFDALMQAVEEIERHHSDEIGLTTALEQGVQAGARRDALLGNLEHEQQTRDEAERLLAELNSERSEFYNRAVTRMRRFLETVQQSTLDAHAAATPSPEDDQLAAELAALGGELDQTHREASELRHALTARQRQLADLADLARKFRASEFDSYRSVFASGFDARHHLEAFLRGQIGKQQLWHALRQSQRFLPQMVEQRWERPPTGLDNDFSYVLMRILAEAAGAMVDQAARRGGGGFNLPPAPRRRSGSQQPPSVRRRARGGFTNGRGF</sequence>
<dbReference type="EMBL" id="SJPO01000003">
    <property type="protein sequence ID" value="TWT77989.1"/>
    <property type="molecule type" value="Genomic_DNA"/>
</dbReference>
<evidence type="ECO:0000313" key="3">
    <source>
        <dbReference type="EMBL" id="TWT77989.1"/>
    </source>
</evidence>
<protein>
    <recommendedName>
        <fullName evidence="5">Chromosome partition protein Smc</fullName>
    </recommendedName>
</protein>
<keyword evidence="4" id="KW-1185">Reference proteome</keyword>